<organism evidence="8 9">
    <name type="scientific">Streptomyces indicus</name>
    <dbReference type="NCBI Taxonomy" id="417292"/>
    <lineage>
        <taxon>Bacteria</taxon>
        <taxon>Bacillati</taxon>
        <taxon>Actinomycetota</taxon>
        <taxon>Actinomycetes</taxon>
        <taxon>Kitasatosporales</taxon>
        <taxon>Streptomycetaceae</taxon>
        <taxon>Streptomyces</taxon>
    </lineage>
</organism>
<evidence type="ECO:0000256" key="5">
    <source>
        <dbReference type="ARBA" id="ARBA00023027"/>
    </source>
</evidence>
<dbReference type="EMBL" id="FNFF01000001">
    <property type="protein sequence ID" value="SDJ53852.1"/>
    <property type="molecule type" value="Genomic_DNA"/>
</dbReference>
<dbReference type="InterPro" id="IPR045024">
    <property type="entry name" value="NDH-2"/>
</dbReference>
<evidence type="ECO:0000256" key="6">
    <source>
        <dbReference type="SAM" id="MobiDB-lite"/>
    </source>
</evidence>
<proteinExistence type="inferred from homology"/>
<evidence type="ECO:0000259" key="7">
    <source>
        <dbReference type="Pfam" id="PF07992"/>
    </source>
</evidence>
<comment type="similarity">
    <text evidence="1">Belongs to the NADH dehydrogenase family.</text>
</comment>
<evidence type="ECO:0000256" key="4">
    <source>
        <dbReference type="ARBA" id="ARBA00023002"/>
    </source>
</evidence>
<evidence type="ECO:0000256" key="3">
    <source>
        <dbReference type="ARBA" id="ARBA00022827"/>
    </source>
</evidence>
<keyword evidence="9" id="KW-1185">Reference proteome</keyword>
<dbReference type="GO" id="GO:0003954">
    <property type="term" value="F:NADH dehydrogenase activity"/>
    <property type="evidence" value="ECO:0007669"/>
    <property type="project" value="InterPro"/>
</dbReference>
<keyword evidence="5" id="KW-0520">NAD</keyword>
<keyword evidence="3" id="KW-0274">FAD</keyword>
<dbReference type="Pfam" id="PF07992">
    <property type="entry name" value="Pyr_redox_2"/>
    <property type="match status" value="1"/>
</dbReference>
<keyword evidence="2" id="KW-0285">Flavoprotein</keyword>
<reference evidence="8 9" key="1">
    <citation type="submission" date="2016-10" db="EMBL/GenBank/DDBJ databases">
        <authorList>
            <person name="de Groot N.N."/>
        </authorList>
    </citation>
    <scope>NUCLEOTIDE SEQUENCE [LARGE SCALE GENOMIC DNA]</scope>
    <source>
        <strain evidence="8 9">CGMCC 4.5727</strain>
    </source>
</reference>
<dbReference type="InterPro" id="IPR036188">
    <property type="entry name" value="FAD/NAD-bd_sf"/>
</dbReference>
<keyword evidence="4" id="KW-0560">Oxidoreductase</keyword>
<dbReference type="PANTHER" id="PTHR43706:SF45">
    <property type="entry name" value="NADH DEHYDROGENASE-LIKE PROTEIN RV1812C"/>
    <property type="match status" value="1"/>
</dbReference>
<dbReference type="InterPro" id="IPR023753">
    <property type="entry name" value="FAD/NAD-binding_dom"/>
</dbReference>
<protein>
    <submittedName>
        <fullName evidence="8">NADH dehydrogenase</fullName>
    </submittedName>
</protein>
<gene>
    <name evidence="8" type="ORF">SAMN05421806_101889</name>
</gene>
<evidence type="ECO:0000313" key="8">
    <source>
        <dbReference type="EMBL" id="SDJ53852.1"/>
    </source>
</evidence>
<dbReference type="RefSeq" id="WP_093607285.1">
    <property type="nucleotide sequence ID" value="NZ_FNFF01000001.1"/>
</dbReference>
<feature type="domain" description="FAD/NAD(P)-binding" evidence="7">
    <location>
        <begin position="5"/>
        <end position="320"/>
    </location>
</feature>
<dbReference type="PANTHER" id="PTHR43706">
    <property type="entry name" value="NADH DEHYDROGENASE"/>
    <property type="match status" value="1"/>
</dbReference>
<dbReference type="OrthoDB" id="9781621at2"/>
<dbReference type="Gene3D" id="3.50.50.100">
    <property type="match status" value="1"/>
</dbReference>
<feature type="region of interest" description="Disordered" evidence="6">
    <location>
        <begin position="418"/>
        <end position="438"/>
    </location>
</feature>
<dbReference type="Proteomes" id="UP000199155">
    <property type="component" value="Unassembled WGS sequence"/>
</dbReference>
<evidence type="ECO:0000256" key="1">
    <source>
        <dbReference type="ARBA" id="ARBA00005272"/>
    </source>
</evidence>
<name>A0A1G8UJ55_9ACTN</name>
<dbReference type="AlphaFoldDB" id="A0A1G8UJ55"/>
<dbReference type="PRINTS" id="PR00411">
    <property type="entry name" value="PNDRDTASEI"/>
</dbReference>
<dbReference type="PRINTS" id="PR00368">
    <property type="entry name" value="FADPNR"/>
</dbReference>
<evidence type="ECO:0000313" key="9">
    <source>
        <dbReference type="Proteomes" id="UP000199155"/>
    </source>
</evidence>
<accession>A0A1G8UJ55</accession>
<evidence type="ECO:0000256" key="2">
    <source>
        <dbReference type="ARBA" id="ARBA00022630"/>
    </source>
</evidence>
<feature type="compositionally biased region" description="Basic and acidic residues" evidence="6">
    <location>
        <begin position="428"/>
        <end position="438"/>
    </location>
</feature>
<sequence>MSRTRIVIVGAGFAGYRAARTLSRAARDRAEVVLLNPTDYFLYLPLLPQVAAGVLEPRRVTVSLTGTLPKVRLVLGEAEGLDLDGRTVQYRDPEGGVGTLSYDRLVLAVGSVNKLLPVPGVAEHAHGFRGMPEALYLRDHVIRQTELAANDKDPARCTFVVVGAGYTGTEVAAHGKLFTDSLLRRHPDLEARWMLLDIAPRVLPELDTKLSKTAHKVLTQRGVDVRTGTSVKEATEKGVLLDDGEFVDTRTIVWCVGVRPDPLVEATGRPLERGRLLVDTYLQVPGHPEVYACGDAAAVPDVTKPGSYTPMTAQHAWRQGATAGKNVAASLGIGERAPYKHHDLGFTVDLGGVKAAANPLGLPLAGPPAAAVTRGYHLAAMPGNRIRVAADWLLEAALPRQGVQLGMVRSWSVPLDTSSPELARLPAPHREAPDDPAD</sequence>
<dbReference type="SUPFAM" id="SSF51905">
    <property type="entry name" value="FAD/NAD(P)-binding domain"/>
    <property type="match status" value="1"/>
</dbReference>
<dbReference type="STRING" id="417292.SAMN05421806_101889"/>